<feature type="compositionally biased region" description="Polar residues" evidence="8">
    <location>
        <begin position="1"/>
        <end position="15"/>
    </location>
</feature>
<evidence type="ECO:0000256" key="3">
    <source>
        <dbReference type="ARBA" id="ARBA00022598"/>
    </source>
</evidence>
<evidence type="ECO:0000256" key="2">
    <source>
        <dbReference type="ARBA" id="ARBA00005673"/>
    </source>
</evidence>
<dbReference type="InterPro" id="IPR042063">
    <property type="entry name" value="Ubi_acti_E1_SCCH"/>
</dbReference>
<gene>
    <name evidence="11" type="primary">LOC106818202</name>
</gene>
<dbReference type="Gene3D" id="1.10.10.2660">
    <property type="entry name" value="Ubiquitin-activating enzyme E1, SCCH domain"/>
    <property type="match status" value="1"/>
</dbReference>
<comment type="similarity">
    <text evidence="2">Belongs to the ubiquitin-activating E1 family.</text>
</comment>
<feature type="compositionally biased region" description="Basic and acidic residues" evidence="8">
    <location>
        <begin position="25"/>
        <end position="34"/>
    </location>
</feature>
<dbReference type="InterPro" id="IPR035985">
    <property type="entry name" value="Ubiquitin-activating_enz"/>
</dbReference>
<protein>
    <submittedName>
        <fullName evidence="11">Ubiquitin-like modifier-activating enzyme 1 Y</fullName>
    </submittedName>
</protein>
<keyword evidence="5" id="KW-0833">Ubl conjugation pathway</keyword>
<evidence type="ECO:0000256" key="6">
    <source>
        <dbReference type="ARBA" id="ARBA00022840"/>
    </source>
</evidence>
<dbReference type="Proteomes" id="UP000695022">
    <property type="component" value="Unplaced"/>
</dbReference>
<dbReference type="InterPro" id="IPR045886">
    <property type="entry name" value="ThiF/MoeB/HesA"/>
</dbReference>
<dbReference type="InterPro" id="IPR032420">
    <property type="entry name" value="E1_4HB"/>
</dbReference>
<evidence type="ECO:0000259" key="9">
    <source>
        <dbReference type="SMART" id="SM00985"/>
    </source>
</evidence>
<dbReference type="RefSeq" id="XP_014678413.1">
    <property type="nucleotide sequence ID" value="XM_014822927.1"/>
</dbReference>
<dbReference type="Pfam" id="PF16190">
    <property type="entry name" value="E1_FCCH"/>
    <property type="match status" value="1"/>
</dbReference>
<evidence type="ECO:0000313" key="11">
    <source>
        <dbReference type="RefSeq" id="XP_014678413.1"/>
    </source>
</evidence>
<feature type="compositionally biased region" description="Low complexity" evidence="8">
    <location>
        <begin position="35"/>
        <end position="48"/>
    </location>
</feature>
<dbReference type="InterPro" id="IPR019572">
    <property type="entry name" value="UBA_E1_SCCH"/>
</dbReference>
<feature type="region of interest" description="Disordered" evidence="8">
    <location>
        <begin position="1"/>
        <end position="48"/>
    </location>
</feature>
<keyword evidence="3" id="KW-0436">Ligase</keyword>
<comment type="pathway">
    <text evidence="1">Protein modification; protein ubiquitination.</text>
</comment>
<dbReference type="InterPro" id="IPR018965">
    <property type="entry name" value="Ub-activating_enz_E1_C"/>
</dbReference>
<evidence type="ECO:0000256" key="8">
    <source>
        <dbReference type="SAM" id="MobiDB-lite"/>
    </source>
</evidence>
<feature type="domain" description="Ubiquitin-activating enzyme E1 C-terminal" evidence="9">
    <location>
        <begin position="624"/>
        <end position="749"/>
    </location>
</feature>
<dbReference type="SUPFAM" id="SSF69572">
    <property type="entry name" value="Activating enzymes of the ubiquitin-like proteins"/>
    <property type="match status" value="2"/>
</dbReference>
<keyword evidence="4" id="KW-0547">Nucleotide-binding</keyword>
<dbReference type="PANTHER" id="PTHR10953:SF4">
    <property type="entry name" value="UBIQUITIN-ACTIVATING ENZYME E1 C-TERMINAL DOMAIN-CONTAINING PROTEIN"/>
    <property type="match status" value="1"/>
</dbReference>
<dbReference type="Pfam" id="PF10585">
    <property type="entry name" value="UBA_E1_SCCH"/>
    <property type="match status" value="1"/>
</dbReference>
<dbReference type="InterPro" id="IPR033127">
    <property type="entry name" value="UBQ-activ_enz_E1_Cys_AS"/>
</dbReference>
<keyword evidence="6" id="KW-0067">ATP-binding</keyword>
<dbReference type="Gene3D" id="3.40.50.12550">
    <property type="entry name" value="Ubiquitin-activating enzyme E1, inactive adenylation domain, subdomain 2"/>
    <property type="match status" value="1"/>
</dbReference>
<feature type="active site" description="Glycyl thioester intermediate" evidence="7">
    <location>
        <position position="394"/>
    </location>
</feature>
<evidence type="ECO:0000256" key="5">
    <source>
        <dbReference type="ARBA" id="ARBA00022786"/>
    </source>
</evidence>
<dbReference type="InterPro" id="IPR032418">
    <property type="entry name" value="E1_FCCH"/>
</dbReference>
<dbReference type="InterPro" id="IPR038252">
    <property type="entry name" value="UBA_E1_C_sf"/>
</dbReference>
<evidence type="ECO:0000256" key="1">
    <source>
        <dbReference type="ARBA" id="ARBA00004906"/>
    </source>
</evidence>
<reference evidence="11" key="1">
    <citation type="submission" date="2025-08" db="UniProtKB">
        <authorList>
            <consortium name="RefSeq"/>
        </authorList>
    </citation>
    <scope>IDENTIFICATION</scope>
</reference>
<dbReference type="Gene3D" id="3.10.290.60">
    <property type="entry name" value="Ubiquitin-activating enzyme E1, UFD domain"/>
    <property type="match status" value="1"/>
</dbReference>
<evidence type="ECO:0000313" key="10">
    <source>
        <dbReference type="Proteomes" id="UP000695022"/>
    </source>
</evidence>
<dbReference type="PROSITE" id="PS00865">
    <property type="entry name" value="UBIQUITIN_ACTIVAT_2"/>
    <property type="match status" value="1"/>
</dbReference>
<evidence type="ECO:0000256" key="7">
    <source>
        <dbReference type="PROSITE-ProRule" id="PRU10132"/>
    </source>
</evidence>
<dbReference type="InterPro" id="IPR042449">
    <property type="entry name" value="Ub-E1_IAD_1"/>
</dbReference>
<dbReference type="Pfam" id="PF16191">
    <property type="entry name" value="E1_4HB"/>
    <property type="match status" value="1"/>
</dbReference>
<evidence type="ECO:0000256" key="4">
    <source>
        <dbReference type="ARBA" id="ARBA00022741"/>
    </source>
</evidence>
<proteinExistence type="inferred from homology"/>
<dbReference type="SMART" id="SM00985">
    <property type="entry name" value="UBA_e1_C"/>
    <property type="match status" value="1"/>
</dbReference>
<dbReference type="Gene3D" id="3.50.50.80">
    <property type="entry name" value="Ubiquitin-activating enzyme E1, inactive adenylation domain, subdomain 1"/>
    <property type="match status" value="1"/>
</dbReference>
<name>A0ABM1F1U2_PRICU</name>
<dbReference type="Pfam" id="PF09358">
    <property type="entry name" value="E1_UFD"/>
    <property type="match status" value="1"/>
</dbReference>
<accession>A0ABM1F1U2</accession>
<keyword evidence="10" id="KW-1185">Reference proteome</keyword>
<dbReference type="GeneID" id="106818202"/>
<sequence>MSSATKTPAETQADISVSPPHKKQRTDAFGDAESKTAPAAAAKTSDNGVTTPVTAAAAANSTTMARNGSAAEGDIDEGLYSRQLYVLASIVYHSYDLFFLREEDLGKNRAETCQPRLAELNSYVPVTAETGSITDDFLQQFQVKRSAHVATVPLSTTYLRREVGLGPPATTYLPREVGLGDSGRDVHLFFVRALAGPYTFSIGDTSSLSEYTRGGIVTQVKMPVTVSFKSLRESLAAPEFVISDFAKFDRPAQLHIGFQALDKFMQQHGRLPAPRSKADADTFERVAAETNAASSARADELSGALMRQLSHLAAGGVAPMQAVVGGIAAQEVMKACTSKFMPIRQWFYFDAAECLPEEEEEVLTEEACRPVVIPHMTESYSSSQDPPERSIPICTLKNFPNAIEHTLQWARDMFEGLFTQPAETVQAYLLDPKFMERTMKQQGMQPIETLEVLKRALIDDRPSTFEDCIAWARLQFQEHYYNTITQLLYNFPPDQTTSSGAPFWSGPKRCPHAIRFDINNAMHVDFVVAAAHLHAENYRIKGWRDRAAVAAAAARLSVKEFVPRSGVKIAVTDTEAQSQNMGAVEPGTAERIIRATRTTTLTCTVSSGLALYKLAQGHKKLELYKNGFMNLALPFFAFSEPISAPKQKYYDTEFSLWDRFDIDGELTLKEFLDYFQDKYNLEITMLSQGVCMLYSFFMAPAKRKERLGLHMSEVVKKVSHKRIEPHVCALVFELCCNDADGEDVEVPYVRYVLPKVGCKPRSGSRPLVWRGGGRPFADARTGEDAAR</sequence>
<dbReference type="PANTHER" id="PTHR10953">
    <property type="entry name" value="UBIQUITIN-ACTIVATING ENZYME E1"/>
    <property type="match status" value="1"/>
</dbReference>
<organism evidence="10 11">
    <name type="scientific">Priapulus caudatus</name>
    <name type="common">Priapulid worm</name>
    <dbReference type="NCBI Taxonomy" id="37621"/>
    <lineage>
        <taxon>Eukaryota</taxon>
        <taxon>Metazoa</taxon>
        <taxon>Ecdysozoa</taxon>
        <taxon>Scalidophora</taxon>
        <taxon>Priapulida</taxon>
        <taxon>Priapulimorpha</taxon>
        <taxon>Priapulimorphida</taxon>
        <taxon>Priapulidae</taxon>
        <taxon>Priapulus</taxon>
    </lineage>
</organism>